<organism evidence="1 2">
    <name type="scientific">Macrosiphum euphorbiae</name>
    <name type="common">potato aphid</name>
    <dbReference type="NCBI Taxonomy" id="13131"/>
    <lineage>
        <taxon>Eukaryota</taxon>
        <taxon>Metazoa</taxon>
        <taxon>Ecdysozoa</taxon>
        <taxon>Arthropoda</taxon>
        <taxon>Hexapoda</taxon>
        <taxon>Insecta</taxon>
        <taxon>Pterygota</taxon>
        <taxon>Neoptera</taxon>
        <taxon>Paraneoptera</taxon>
        <taxon>Hemiptera</taxon>
        <taxon>Sternorrhyncha</taxon>
        <taxon>Aphidomorpha</taxon>
        <taxon>Aphidoidea</taxon>
        <taxon>Aphididae</taxon>
        <taxon>Macrosiphini</taxon>
        <taxon>Macrosiphum</taxon>
    </lineage>
</organism>
<sequence length="108" mass="12152">MLETIDVDPWGKPYKLVTRKLQVPSATANMDHEDVLKITDTLFPSRLPADAQMLPAEAEFPPFTVEEVDKAVHRAQRKSMAPGLDCITGRILRVVHQLRPTMLVGLYN</sequence>
<evidence type="ECO:0000313" key="1">
    <source>
        <dbReference type="EMBL" id="CAI6352952.1"/>
    </source>
</evidence>
<dbReference type="AlphaFoldDB" id="A0AAV0WB22"/>
<comment type="caution">
    <text evidence="1">The sequence shown here is derived from an EMBL/GenBank/DDBJ whole genome shotgun (WGS) entry which is preliminary data.</text>
</comment>
<proteinExistence type="predicted"/>
<accession>A0AAV0WB22</accession>
<keyword evidence="2" id="KW-1185">Reference proteome</keyword>
<evidence type="ECO:0000313" key="2">
    <source>
        <dbReference type="Proteomes" id="UP001160148"/>
    </source>
</evidence>
<name>A0AAV0WB22_9HEMI</name>
<gene>
    <name evidence="1" type="ORF">MEUPH1_LOCUS9135</name>
</gene>
<protein>
    <submittedName>
        <fullName evidence="1">Uncharacterized protein</fullName>
    </submittedName>
</protein>
<dbReference type="EMBL" id="CARXXK010000002">
    <property type="protein sequence ID" value="CAI6352952.1"/>
    <property type="molecule type" value="Genomic_DNA"/>
</dbReference>
<dbReference type="Proteomes" id="UP001160148">
    <property type="component" value="Unassembled WGS sequence"/>
</dbReference>
<reference evidence="1 2" key="1">
    <citation type="submission" date="2023-01" db="EMBL/GenBank/DDBJ databases">
        <authorList>
            <person name="Whitehead M."/>
        </authorList>
    </citation>
    <scope>NUCLEOTIDE SEQUENCE [LARGE SCALE GENOMIC DNA]</scope>
</reference>